<protein>
    <submittedName>
        <fullName evidence="1">Uncharacterized protein</fullName>
    </submittedName>
</protein>
<sequence length="46" mass="5127">MLPFVSSCTSATLHLLKSATSFLLNHLIHLLHFLQYSPVCVPLSFV</sequence>
<evidence type="ECO:0000313" key="1">
    <source>
        <dbReference type="EMBL" id="DAF54684.1"/>
    </source>
</evidence>
<organism evidence="1">
    <name type="scientific">Siphoviridae sp. ctqPo10</name>
    <dbReference type="NCBI Taxonomy" id="2827948"/>
    <lineage>
        <taxon>Viruses</taxon>
        <taxon>Duplodnaviria</taxon>
        <taxon>Heunggongvirae</taxon>
        <taxon>Uroviricota</taxon>
        <taxon>Caudoviricetes</taxon>
    </lineage>
</organism>
<reference evidence="1" key="1">
    <citation type="journal article" date="2021" name="Proc. Natl. Acad. Sci. U.S.A.">
        <title>A Catalog of Tens of Thousands of Viruses from Human Metagenomes Reveals Hidden Associations with Chronic Diseases.</title>
        <authorList>
            <person name="Tisza M.J."/>
            <person name="Buck C.B."/>
        </authorList>
    </citation>
    <scope>NUCLEOTIDE SEQUENCE</scope>
    <source>
        <strain evidence="1">CtqPo10</strain>
    </source>
</reference>
<name>A0A8S5SUF6_9CAUD</name>
<proteinExistence type="predicted"/>
<accession>A0A8S5SUF6</accession>
<dbReference type="EMBL" id="BK032682">
    <property type="protein sequence ID" value="DAF54684.1"/>
    <property type="molecule type" value="Genomic_DNA"/>
</dbReference>